<protein>
    <recommendedName>
        <fullName evidence="4">Porin</fullName>
    </recommendedName>
</protein>
<keyword evidence="3" id="KW-1185">Reference proteome</keyword>
<dbReference type="Proteomes" id="UP001597460">
    <property type="component" value="Unassembled WGS sequence"/>
</dbReference>
<reference evidence="3" key="1">
    <citation type="journal article" date="2019" name="Int. J. Syst. Evol. Microbiol.">
        <title>The Global Catalogue of Microorganisms (GCM) 10K type strain sequencing project: providing services to taxonomists for standard genome sequencing and annotation.</title>
        <authorList>
            <consortium name="The Broad Institute Genomics Platform"/>
            <consortium name="The Broad Institute Genome Sequencing Center for Infectious Disease"/>
            <person name="Wu L."/>
            <person name="Ma J."/>
        </authorList>
    </citation>
    <scope>NUCLEOTIDE SEQUENCE [LARGE SCALE GENOMIC DNA]</scope>
    <source>
        <strain evidence="3">KCTC 52042</strain>
    </source>
</reference>
<keyword evidence="1" id="KW-0732">Signal</keyword>
<evidence type="ECO:0000313" key="3">
    <source>
        <dbReference type="Proteomes" id="UP001597460"/>
    </source>
</evidence>
<evidence type="ECO:0008006" key="4">
    <source>
        <dbReference type="Google" id="ProtNLM"/>
    </source>
</evidence>
<organism evidence="2 3">
    <name type="scientific">Gracilimonas halophila</name>
    <dbReference type="NCBI Taxonomy" id="1834464"/>
    <lineage>
        <taxon>Bacteria</taxon>
        <taxon>Pseudomonadati</taxon>
        <taxon>Balneolota</taxon>
        <taxon>Balneolia</taxon>
        <taxon>Balneolales</taxon>
        <taxon>Balneolaceae</taxon>
        <taxon>Gracilimonas</taxon>
    </lineage>
</organism>
<evidence type="ECO:0000313" key="2">
    <source>
        <dbReference type="EMBL" id="MFD2530832.1"/>
    </source>
</evidence>
<proteinExistence type="predicted"/>
<accession>A0ABW5JHT0</accession>
<name>A0ABW5JHT0_9BACT</name>
<dbReference type="EMBL" id="JBHULI010000001">
    <property type="protein sequence ID" value="MFD2530832.1"/>
    <property type="molecule type" value="Genomic_DNA"/>
</dbReference>
<gene>
    <name evidence="2" type="ORF">ACFSVN_00050</name>
</gene>
<sequence length="169" mass="19473">MKKLLLTTFIFSVLLSTQLSAQLRENLSKSYEFSGPIINNQAPTVQTWLNNFFQNNVTMSHSYAMNFGAVGGSYQNVNSYTNTLNIAFSEDLTGRVDVSFLHSPFGGSDFVNSDNNLNGEVIIRNAELNYQITDNAHIRFQYQQMPRSYGFFNRGYGMFDRYDRYNPWY</sequence>
<dbReference type="RefSeq" id="WP_390296724.1">
    <property type="nucleotide sequence ID" value="NZ_JBHULI010000001.1"/>
</dbReference>
<comment type="caution">
    <text evidence="2">The sequence shown here is derived from an EMBL/GenBank/DDBJ whole genome shotgun (WGS) entry which is preliminary data.</text>
</comment>
<feature type="chain" id="PRO_5046440815" description="Porin" evidence="1">
    <location>
        <begin position="22"/>
        <end position="169"/>
    </location>
</feature>
<feature type="signal peptide" evidence="1">
    <location>
        <begin position="1"/>
        <end position="21"/>
    </location>
</feature>
<evidence type="ECO:0000256" key="1">
    <source>
        <dbReference type="SAM" id="SignalP"/>
    </source>
</evidence>